<evidence type="ECO:0000259" key="6">
    <source>
        <dbReference type="SMART" id="SM00385"/>
    </source>
</evidence>
<sequence>MKKENIVKVAVGEPTARITRARAAAYRQSEAMASKELSMLQDEKLIQRINSKRVALDERNENTPACSQPKRRAVLKDITNVVCDISHKKCLNATKISRSKKKGRKGSINVSKVAPSIAAERYQLAVDSATSIGQEVENTSLQVAKVVSSAKLDKNSLCHANEIIRKDCDKDSQLKMQELGNHLQLQRISKKAEKFLKKEKSAVSATPDFTDIDADLRDPQFCSQYASDIYRNLHVAEIIRRPDSRYTERVQQDITPTMRRILIDWLVEVCEEYKLVPDTLYLTVHLVDMFLSQKCILRQKLQLLGITCMLIASKYEEICAPGVEEFCFITDNTYTKSEILELESQVLNGLGFQLSAPTAKTFLRRFLRAAHSSYEGSSLELEFLAKYLTELTLVHYDFLKFLPSAIAASAIFLARWTLKQSGNPWNSTLEYYTKYKAADLKTTVLALQSLQLNSDACPSNAIRAKYHQDKFNRVAALLSPELCDTLFQT</sequence>
<dbReference type="GO" id="GO:0051301">
    <property type="term" value="P:cell division"/>
    <property type="evidence" value="ECO:0007669"/>
    <property type="project" value="UniProtKB-KW"/>
</dbReference>
<name>A0ABD2YY33_9GENT</name>
<keyword evidence="9" id="KW-1185">Reference proteome</keyword>
<keyword evidence="3 5" id="KW-0195">Cyclin</keyword>
<dbReference type="SMART" id="SM01332">
    <property type="entry name" value="Cyclin_C"/>
    <property type="match status" value="1"/>
</dbReference>
<dbReference type="InterPro" id="IPR039361">
    <property type="entry name" value="Cyclin"/>
</dbReference>
<protein>
    <submittedName>
        <fullName evidence="8">Uncharacterized protein</fullName>
    </submittedName>
</protein>
<dbReference type="InterPro" id="IPR004367">
    <property type="entry name" value="Cyclin_C-dom"/>
</dbReference>
<dbReference type="PIRSF" id="PIRSF001771">
    <property type="entry name" value="Cyclin_A_B_D_E"/>
    <property type="match status" value="1"/>
</dbReference>
<dbReference type="InterPro" id="IPR046965">
    <property type="entry name" value="Cyclin_A/B-like"/>
</dbReference>
<dbReference type="Pfam" id="PF00134">
    <property type="entry name" value="Cyclin_N"/>
    <property type="match status" value="1"/>
</dbReference>
<evidence type="ECO:0000313" key="8">
    <source>
        <dbReference type="EMBL" id="KAL3511823.1"/>
    </source>
</evidence>
<feature type="domain" description="Cyclin C-terminal" evidence="7">
    <location>
        <begin position="357"/>
        <end position="480"/>
    </location>
</feature>
<evidence type="ECO:0000313" key="9">
    <source>
        <dbReference type="Proteomes" id="UP001630127"/>
    </source>
</evidence>
<feature type="domain" description="Cyclin-like" evidence="6">
    <location>
        <begin position="264"/>
        <end position="348"/>
    </location>
</feature>
<dbReference type="Pfam" id="PF02984">
    <property type="entry name" value="Cyclin_C"/>
    <property type="match status" value="1"/>
</dbReference>
<evidence type="ECO:0000256" key="3">
    <source>
        <dbReference type="ARBA" id="ARBA00023127"/>
    </source>
</evidence>
<dbReference type="EMBL" id="JBJUIK010000011">
    <property type="protein sequence ID" value="KAL3511823.1"/>
    <property type="molecule type" value="Genomic_DNA"/>
</dbReference>
<dbReference type="SMART" id="SM00385">
    <property type="entry name" value="CYCLIN"/>
    <property type="match status" value="2"/>
</dbReference>
<dbReference type="AlphaFoldDB" id="A0ABD2YY33"/>
<dbReference type="CDD" id="cd20506">
    <property type="entry name" value="CYCLIN_AtCycA-like_rpt2"/>
    <property type="match status" value="1"/>
</dbReference>
<organism evidence="8 9">
    <name type="scientific">Cinchona calisaya</name>
    <dbReference type="NCBI Taxonomy" id="153742"/>
    <lineage>
        <taxon>Eukaryota</taxon>
        <taxon>Viridiplantae</taxon>
        <taxon>Streptophyta</taxon>
        <taxon>Embryophyta</taxon>
        <taxon>Tracheophyta</taxon>
        <taxon>Spermatophyta</taxon>
        <taxon>Magnoliopsida</taxon>
        <taxon>eudicotyledons</taxon>
        <taxon>Gunneridae</taxon>
        <taxon>Pentapetalae</taxon>
        <taxon>asterids</taxon>
        <taxon>lamiids</taxon>
        <taxon>Gentianales</taxon>
        <taxon>Rubiaceae</taxon>
        <taxon>Cinchonoideae</taxon>
        <taxon>Cinchoneae</taxon>
        <taxon>Cinchona</taxon>
    </lineage>
</organism>
<dbReference type="InterPro" id="IPR006671">
    <property type="entry name" value="Cyclin_N"/>
</dbReference>
<feature type="domain" description="Cyclin-like" evidence="6">
    <location>
        <begin position="361"/>
        <end position="449"/>
    </location>
</feature>
<dbReference type="InterPro" id="IPR036915">
    <property type="entry name" value="Cyclin-like_sf"/>
</dbReference>
<evidence type="ECO:0000259" key="7">
    <source>
        <dbReference type="SMART" id="SM01332"/>
    </source>
</evidence>
<evidence type="ECO:0000256" key="1">
    <source>
        <dbReference type="ARBA" id="ARBA00006955"/>
    </source>
</evidence>
<proteinExistence type="inferred from homology"/>
<evidence type="ECO:0000256" key="5">
    <source>
        <dbReference type="RuleBase" id="RU000383"/>
    </source>
</evidence>
<reference evidence="8 9" key="1">
    <citation type="submission" date="2024-11" db="EMBL/GenBank/DDBJ databases">
        <title>A near-complete genome assembly of Cinchona calisaya.</title>
        <authorList>
            <person name="Lian D.C."/>
            <person name="Zhao X.W."/>
            <person name="Wei L."/>
        </authorList>
    </citation>
    <scope>NUCLEOTIDE SEQUENCE [LARGE SCALE GENOMIC DNA]</scope>
    <source>
        <tissue evidence="8">Nenye</tissue>
    </source>
</reference>
<dbReference type="Gene3D" id="1.10.472.10">
    <property type="entry name" value="Cyclin-like"/>
    <property type="match status" value="2"/>
</dbReference>
<comment type="similarity">
    <text evidence="1">Belongs to the cyclin family. Cyclin AB subfamily.</text>
</comment>
<evidence type="ECO:0000256" key="2">
    <source>
        <dbReference type="ARBA" id="ARBA00022618"/>
    </source>
</evidence>
<dbReference type="PANTHER" id="PTHR10177">
    <property type="entry name" value="CYCLINS"/>
    <property type="match status" value="1"/>
</dbReference>
<dbReference type="FunFam" id="1.10.472.10:FF:000167">
    <property type="entry name" value="Mitotic cyclin 6"/>
    <property type="match status" value="1"/>
</dbReference>
<dbReference type="FunFam" id="1.10.472.10:FF:000013">
    <property type="entry name" value="Cyclin A1"/>
    <property type="match status" value="1"/>
</dbReference>
<dbReference type="InterPro" id="IPR013763">
    <property type="entry name" value="Cyclin-like_dom"/>
</dbReference>
<evidence type="ECO:0000256" key="4">
    <source>
        <dbReference type="ARBA" id="ARBA00023306"/>
    </source>
</evidence>
<keyword evidence="4" id="KW-0131">Cell cycle</keyword>
<dbReference type="SUPFAM" id="SSF47954">
    <property type="entry name" value="Cyclin-like"/>
    <property type="match status" value="2"/>
</dbReference>
<comment type="caution">
    <text evidence="8">The sequence shown here is derived from an EMBL/GenBank/DDBJ whole genome shotgun (WGS) entry which is preliminary data.</text>
</comment>
<accession>A0ABD2YY33</accession>
<keyword evidence="2" id="KW-0132">Cell division</keyword>
<gene>
    <name evidence="8" type="ORF">ACH5RR_024540</name>
</gene>
<dbReference type="Proteomes" id="UP001630127">
    <property type="component" value="Unassembled WGS sequence"/>
</dbReference>